<proteinExistence type="predicted"/>
<dbReference type="Proteomes" id="UP000249390">
    <property type="component" value="Unassembled WGS sequence"/>
</dbReference>
<evidence type="ECO:0000313" key="2">
    <source>
        <dbReference type="Proteomes" id="UP000249390"/>
    </source>
</evidence>
<evidence type="ECO:0000313" key="1">
    <source>
        <dbReference type="EMBL" id="RAL50138.1"/>
    </source>
</evidence>
<organism evidence="1 2">
    <name type="scientific">Cuscuta australis</name>
    <dbReference type="NCBI Taxonomy" id="267555"/>
    <lineage>
        <taxon>Eukaryota</taxon>
        <taxon>Viridiplantae</taxon>
        <taxon>Streptophyta</taxon>
        <taxon>Embryophyta</taxon>
        <taxon>Tracheophyta</taxon>
        <taxon>Spermatophyta</taxon>
        <taxon>Magnoliopsida</taxon>
        <taxon>eudicotyledons</taxon>
        <taxon>Gunneridae</taxon>
        <taxon>Pentapetalae</taxon>
        <taxon>asterids</taxon>
        <taxon>lamiids</taxon>
        <taxon>Solanales</taxon>
        <taxon>Convolvulaceae</taxon>
        <taxon>Cuscuteae</taxon>
        <taxon>Cuscuta</taxon>
        <taxon>Cuscuta subgen. Grammica</taxon>
        <taxon>Cuscuta sect. Cleistogrammica</taxon>
    </lineage>
</organism>
<name>A0A328E051_9ASTE</name>
<protein>
    <submittedName>
        <fullName evidence="1">Uncharacterized protein</fullName>
    </submittedName>
</protein>
<dbReference type="AlphaFoldDB" id="A0A328E051"/>
<accession>A0A328E051</accession>
<gene>
    <name evidence="1" type="ORF">DM860_007812</name>
</gene>
<keyword evidence="2" id="KW-1185">Reference proteome</keyword>
<reference evidence="1 2" key="1">
    <citation type="submission" date="2018-06" db="EMBL/GenBank/DDBJ databases">
        <title>The Genome of Cuscuta australis (Dodder) Provides Insight into the Evolution of Plant Parasitism.</title>
        <authorList>
            <person name="Liu H."/>
        </authorList>
    </citation>
    <scope>NUCLEOTIDE SEQUENCE [LARGE SCALE GENOMIC DNA]</scope>
    <source>
        <strain evidence="2">cv. Yunnan</strain>
        <tissue evidence="1">Vines</tissue>
    </source>
</reference>
<comment type="caution">
    <text evidence="1">The sequence shown here is derived from an EMBL/GenBank/DDBJ whole genome shotgun (WGS) entry which is preliminary data.</text>
</comment>
<dbReference type="EMBL" id="NQVE01000067">
    <property type="protein sequence ID" value="RAL50138.1"/>
    <property type="molecule type" value="Genomic_DNA"/>
</dbReference>
<sequence>MLTGSWEEECAIDCSESGIGGLKMAVTNGRRRSREGEIEVRSLAQSPAKSPGAVFGEFLLDFWGIALPHTQGTPWLEWENS</sequence>